<protein>
    <submittedName>
        <fullName evidence="1">Uncharacterized protein</fullName>
    </submittedName>
</protein>
<proteinExistence type="predicted"/>
<gene>
    <name evidence="1" type="ORF">AVDCRST_MAG20-2459</name>
</gene>
<evidence type="ECO:0000313" key="1">
    <source>
        <dbReference type="EMBL" id="CAA9256512.1"/>
    </source>
</evidence>
<organism evidence="1">
    <name type="scientific">uncultured Acidimicrobiales bacterium</name>
    <dbReference type="NCBI Taxonomy" id="310071"/>
    <lineage>
        <taxon>Bacteria</taxon>
        <taxon>Bacillati</taxon>
        <taxon>Actinomycetota</taxon>
        <taxon>Acidimicrobiia</taxon>
        <taxon>Acidimicrobiales</taxon>
        <taxon>environmental samples</taxon>
    </lineage>
</organism>
<dbReference type="AlphaFoldDB" id="A0A6J4IMB0"/>
<accession>A0A6J4IMB0</accession>
<dbReference type="InterPro" id="IPR006311">
    <property type="entry name" value="TAT_signal"/>
</dbReference>
<name>A0A6J4IMB0_9ACTN</name>
<dbReference type="PROSITE" id="PS51318">
    <property type="entry name" value="TAT"/>
    <property type="match status" value="1"/>
</dbReference>
<dbReference type="EMBL" id="CADCSY010000114">
    <property type="protein sequence ID" value="CAA9256512.1"/>
    <property type="molecule type" value="Genomic_DNA"/>
</dbReference>
<sequence>MTAGPDRGAAAQPAGLLGRRGFVGGSLAAVTATAFAAGTRPWTSLVAVGDAPLAEQLGALLRDTPGVRAVGEAYLVSHEEHRDVPRLLAALAADLGIQPDGAPPADLGARAWEAVQADLLARRTVRLDGWVASPTEARLAAMTLLVHPS</sequence>
<reference evidence="1" key="1">
    <citation type="submission" date="2020-02" db="EMBL/GenBank/DDBJ databases">
        <authorList>
            <person name="Meier V. D."/>
        </authorList>
    </citation>
    <scope>NUCLEOTIDE SEQUENCE</scope>
    <source>
        <strain evidence="1">AVDCRST_MAG20</strain>
    </source>
</reference>